<comment type="caution">
    <text evidence="2">The sequence shown here is derived from an EMBL/GenBank/DDBJ whole genome shotgun (WGS) entry which is preliminary data.</text>
</comment>
<feature type="compositionally biased region" description="Basic and acidic residues" evidence="1">
    <location>
        <begin position="66"/>
        <end position="86"/>
    </location>
</feature>
<name>A0ABU1SYP8_9HYPH</name>
<gene>
    <name evidence="2" type="ORF">J2W52_005749</name>
</gene>
<evidence type="ECO:0008006" key="4">
    <source>
        <dbReference type="Google" id="ProtNLM"/>
    </source>
</evidence>
<organism evidence="2 3">
    <name type="scientific">Rhizobium miluonense</name>
    <dbReference type="NCBI Taxonomy" id="411945"/>
    <lineage>
        <taxon>Bacteria</taxon>
        <taxon>Pseudomonadati</taxon>
        <taxon>Pseudomonadota</taxon>
        <taxon>Alphaproteobacteria</taxon>
        <taxon>Hyphomicrobiales</taxon>
        <taxon>Rhizobiaceae</taxon>
        <taxon>Rhizobium/Agrobacterium group</taxon>
        <taxon>Rhizobium</taxon>
    </lineage>
</organism>
<reference evidence="2 3" key="1">
    <citation type="submission" date="2023-07" db="EMBL/GenBank/DDBJ databases">
        <title>Sorghum-associated microbial communities from plants grown in Nebraska, USA.</title>
        <authorList>
            <person name="Schachtman D."/>
        </authorList>
    </citation>
    <scope>NUCLEOTIDE SEQUENCE [LARGE SCALE GENOMIC DNA]</scope>
    <source>
        <strain evidence="2 3">3199</strain>
    </source>
</reference>
<dbReference type="RefSeq" id="WP_310235799.1">
    <property type="nucleotide sequence ID" value="NZ_JAVDUP010000013.1"/>
</dbReference>
<dbReference type="Pfam" id="PF09954">
    <property type="entry name" value="DUF2188"/>
    <property type="match status" value="1"/>
</dbReference>
<accession>A0ABU1SYP8</accession>
<sequence>MNEESAPLHLTYHIGRHDGGWAYRLGDVWSEPYPSHSAARGAAQRAARRQQLEGRDAEIVFQSEDGSWHREHVEADDRPEVDVANE</sequence>
<evidence type="ECO:0000313" key="3">
    <source>
        <dbReference type="Proteomes" id="UP001250791"/>
    </source>
</evidence>
<evidence type="ECO:0000256" key="1">
    <source>
        <dbReference type="SAM" id="MobiDB-lite"/>
    </source>
</evidence>
<evidence type="ECO:0000313" key="2">
    <source>
        <dbReference type="EMBL" id="MDR6904116.1"/>
    </source>
</evidence>
<dbReference type="Proteomes" id="UP001250791">
    <property type="component" value="Unassembled WGS sequence"/>
</dbReference>
<dbReference type="EMBL" id="JAVDUP010000013">
    <property type="protein sequence ID" value="MDR6904116.1"/>
    <property type="molecule type" value="Genomic_DNA"/>
</dbReference>
<dbReference type="InterPro" id="IPR018691">
    <property type="entry name" value="DUF2188"/>
</dbReference>
<protein>
    <recommendedName>
        <fullName evidence="4">DUF2188 domain-containing protein</fullName>
    </recommendedName>
</protein>
<keyword evidence="3" id="KW-1185">Reference proteome</keyword>
<proteinExistence type="predicted"/>
<feature type="region of interest" description="Disordered" evidence="1">
    <location>
        <begin position="35"/>
        <end position="86"/>
    </location>
</feature>